<feature type="transmembrane region" description="Helical" evidence="9">
    <location>
        <begin position="96"/>
        <end position="114"/>
    </location>
</feature>
<evidence type="ECO:0000256" key="8">
    <source>
        <dbReference type="SAM" id="MobiDB-lite"/>
    </source>
</evidence>
<gene>
    <name evidence="10" type="ORF">M2280_002288</name>
</gene>
<evidence type="ECO:0000256" key="9">
    <source>
        <dbReference type="SAM" id="Phobius"/>
    </source>
</evidence>
<evidence type="ECO:0000256" key="7">
    <source>
        <dbReference type="ARBA" id="ARBA00023136"/>
    </source>
</evidence>
<feature type="transmembrane region" description="Helical" evidence="9">
    <location>
        <begin position="42"/>
        <end position="61"/>
    </location>
</feature>
<keyword evidence="3" id="KW-0813">Transport</keyword>
<dbReference type="Proteomes" id="UP001160334">
    <property type="component" value="Unassembled WGS sequence"/>
</dbReference>
<reference evidence="10 11" key="1">
    <citation type="submission" date="2023-04" db="EMBL/GenBank/DDBJ databases">
        <title>Forest soil microbial communities from Buena Vista Peninsula, Colon Province, Panama.</title>
        <authorList>
            <person name="Bouskill N."/>
        </authorList>
    </citation>
    <scope>NUCLEOTIDE SEQUENCE [LARGE SCALE GENOMIC DNA]</scope>
    <source>
        <strain evidence="10 11">CFH S0262</strain>
    </source>
</reference>
<feature type="transmembrane region" description="Helical" evidence="9">
    <location>
        <begin position="126"/>
        <end position="143"/>
    </location>
</feature>
<keyword evidence="5 9" id="KW-0812">Transmembrane</keyword>
<evidence type="ECO:0000313" key="11">
    <source>
        <dbReference type="Proteomes" id="UP001160334"/>
    </source>
</evidence>
<comment type="subcellular location">
    <subcellularLocation>
        <location evidence="1">Cell membrane</location>
        <topology evidence="1">Multi-pass membrane protein</topology>
    </subcellularLocation>
</comment>
<organism evidence="10 11">
    <name type="scientific">Prescottella agglutinans</name>
    <dbReference type="NCBI Taxonomy" id="1644129"/>
    <lineage>
        <taxon>Bacteria</taxon>
        <taxon>Bacillati</taxon>
        <taxon>Actinomycetota</taxon>
        <taxon>Actinomycetes</taxon>
        <taxon>Mycobacteriales</taxon>
        <taxon>Nocardiaceae</taxon>
        <taxon>Prescottella</taxon>
    </lineage>
</organism>
<proteinExistence type="inferred from homology"/>
<feature type="transmembrane region" description="Helical" evidence="9">
    <location>
        <begin position="149"/>
        <end position="175"/>
    </location>
</feature>
<protein>
    <submittedName>
        <fullName evidence="10">Iron complex transport system permease protein</fullName>
    </submittedName>
</protein>
<feature type="transmembrane region" description="Helical" evidence="9">
    <location>
        <begin position="278"/>
        <end position="302"/>
    </location>
</feature>
<evidence type="ECO:0000313" key="10">
    <source>
        <dbReference type="EMBL" id="MDH6281068.1"/>
    </source>
</evidence>
<dbReference type="InterPro" id="IPR000522">
    <property type="entry name" value="ABC_transptr_permease_BtuC"/>
</dbReference>
<feature type="region of interest" description="Disordered" evidence="8">
    <location>
        <begin position="1"/>
        <end position="23"/>
    </location>
</feature>
<evidence type="ECO:0000256" key="1">
    <source>
        <dbReference type="ARBA" id="ARBA00004651"/>
    </source>
</evidence>
<dbReference type="PANTHER" id="PTHR30472:SF24">
    <property type="entry name" value="FERRIC ENTEROBACTIN TRANSPORT SYSTEM PERMEASE PROTEIN FEPG"/>
    <property type="match status" value="1"/>
</dbReference>
<keyword evidence="7 9" id="KW-0472">Membrane</keyword>
<evidence type="ECO:0000256" key="5">
    <source>
        <dbReference type="ARBA" id="ARBA00022692"/>
    </source>
</evidence>
<feature type="transmembrane region" description="Helical" evidence="9">
    <location>
        <begin position="233"/>
        <end position="257"/>
    </location>
</feature>
<dbReference type="InterPro" id="IPR037294">
    <property type="entry name" value="ABC_BtuC-like"/>
</dbReference>
<comment type="similarity">
    <text evidence="2">Belongs to the binding-protein-dependent transport system permease family. FecCD subfamily.</text>
</comment>
<keyword evidence="6 9" id="KW-1133">Transmembrane helix</keyword>
<dbReference type="SUPFAM" id="SSF81345">
    <property type="entry name" value="ABC transporter involved in vitamin B12 uptake, BtuC"/>
    <property type="match status" value="1"/>
</dbReference>
<dbReference type="Pfam" id="PF01032">
    <property type="entry name" value="FecCD"/>
    <property type="match status" value="1"/>
</dbReference>
<keyword evidence="4" id="KW-1003">Cell membrane</keyword>
<evidence type="ECO:0000256" key="6">
    <source>
        <dbReference type="ARBA" id="ARBA00022989"/>
    </source>
</evidence>
<sequence>MSVLEPTTETGTAVDHGDPTRVPSRPALRLGPVSLVLRPHMIVVNIVLAVVLFLLVCVGIGRGDFPLSVLEVTNVLFGGGSKVQRFIVMDLRLPRALTAVLIGVALGISGAITQSIARNSLASPDILGITSGASAAAVALIVLGGGGSFVGLLATLGIPLAALLGGLLTAAVIYLLAWRKGVEGYRLILIGIGVNAMLIAITSWLLISADINDVSRAKVWLNGSLNGAGWTQVWPVAIALVVIGGWAVVSTFTLGALRLGDDNARSLGVRQQSEQAKLLLASVILAAIATAAAGPVGFVALAAPQVAMRLVRSAGPPIIASALTGAVLVVGSDILARTILPVELPVGIVTSALGGPFLLFLLVRNNRKVSA</sequence>
<comment type="caution">
    <text evidence="10">The sequence shown here is derived from an EMBL/GenBank/DDBJ whole genome shotgun (WGS) entry which is preliminary data.</text>
</comment>
<dbReference type="EMBL" id="JARXVC010000005">
    <property type="protein sequence ID" value="MDH6281068.1"/>
    <property type="molecule type" value="Genomic_DNA"/>
</dbReference>
<accession>A0ABT6M9S7</accession>
<feature type="transmembrane region" description="Helical" evidence="9">
    <location>
        <begin position="187"/>
        <end position="207"/>
    </location>
</feature>
<dbReference type="CDD" id="cd06550">
    <property type="entry name" value="TM_ABC_iron-siderophores_like"/>
    <property type="match status" value="1"/>
</dbReference>
<feature type="transmembrane region" description="Helical" evidence="9">
    <location>
        <begin position="342"/>
        <end position="363"/>
    </location>
</feature>
<dbReference type="Gene3D" id="1.10.3470.10">
    <property type="entry name" value="ABC transporter involved in vitamin B12 uptake, BtuC"/>
    <property type="match status" value="1"/>
</dbReference>
<keyword evidence="11" id="KW-1185">Reference proteome</keyword>
<name>A0ABT6M9S7_9NOCA</name>
<evidence type="ECO:0000256" key="2">
    <source>
        <dbReference type="ARBA" id="ARBA00007935"/>
    </source>
</evidence>
<feature type="compositionally biased region" description="Polar residues" evidence="8">
    <location>
        <begin position="1"/>
        <end position="11"/>
    </location>
</feature>
<feature type="transmembrane region" description="Helical" evidence="9">
    <location>
        <begin position="314"/>
        <end position="335"/>
    </location>
</feature>
<evidence type="ECO:0000256" key="3">
    <source>
        <dbReference type="ARBA" id="ARBA00022448"/>
    </source>
</evidence>
<dbReference type="PANTHER" id="PTHR30472">
    <property type="entry name" value="FERRIC ENTEROBACTIN TRANSPORT SYSTEM PERMEASE PROTEIN"/>
    <property type="match status" value="1"/>
</dbReference>
<evidence type="ECO:0000256" key="4">
    <source>
        <dbReference type="ARBA" id="ARBA00022475"/>
    </source>
</evidence>